<feature type="active site" evidence="8">
    <location>
        <position position="66"/>
    </location>
</feature>
<dbReference type="EMBL" id="JANGCH010000001">
    <property type="protein sequence ID" value="MCQ5120857.1"/>
    <property type="molecule type" value="Genomic_DNA"/>
</dbReference>
<comment type="caution">
    <text evidence="9">The sequence shown here is derived from an EMBL/GenBank/DDBJ whole genome shotgun (WGS) entry which is preliminary data.</text>
</comment>
<evidence type="ECO:0000313" key="10">
    <source>
        <dbReference type="Proteomes" id="UP001524435"/>
    </source>
</evidence>
<dbReference type="InterPro" id="IPR001653">
    <property type="entry name" value="DAP_epimerase_DapF"/>
</dbReference>
<gene>
    <name evidence="9" type="ORF">NE663_01115</name>
</gene>
<dbReference type="Proteomes" id="UP001524435">
    <property type="component" value="Unassembled WGS sequence"/>
</dbReference>
<keyword evidence="4" id="KW-0028">Amino-acid biosynthesis</keyword>
<comment type="pathway">
    <text evidence="1">Amino-acid biosynthesis; L-lysine biosynthesis via DAP pathway; DL-2,6-diaminopimelate from LL-2,6-diaminopimelate: step 1/1.</text>
</comment>
<keyword evidence="6" id="KW-0413">Isomerase</keyword>
<sequence>MKFWKYHVNGNDFILLESSHKMHPSQITMLCDRHKGIGADGILCVAEEEQVRYLHYNADGSVANMCGNGIRCVAHHICTKRHLSKIEITILGQTYTVALNDHIATLYAPIPKVLEENRYNSGVNHLIVSAYTQSEDDNVDVVKYRDDTHFEMTTYELGVGETLSCGTGMIAAFYHGVRNQLLSHMAIGTSKGGYNLLYLNDDSICLSSCVHEVYSGNWNERK</sequence>
<dbReference type="InterPro" id="IPR018510">
    <property type="entry name" value="DAP_epimerase_AS"/>
</dbReference>
<evidence type="ECO:0000256" key="8">
    <source>
        <dbReference type="PROSITE-ProRule" id="PRU10125"/>
    </source>
</evidence>
<dbReference type="SUPFAM" id="SSF54506">
    <property type="entry name" value="Diaminopimelate epimerase-like"/>
    <property type="match status" value="2"/>
</dbReference>
<organism evidence="9 10">
    <name type="scientific">Massilicoli timonensis</name>
    <dbReference type="NCBI Taxonomy" id="2015901"/>
    <lineage>
        <taxon>Bacteria</taxon>
        <taxon>Bacillati</taxon>
        <taxon>Bacillota</taxon>
        <taxon>Erysipelotrichia</taxon>
        <taxon>Erysipelotrichales</taxon>
        <taxon>Erysipelotrichaceae</taxon>
        <taxon>Massilicoli</taxon>
    </lineage>
</organism>
<evidence type="ECO:0000256" key="6">
    <source>
        <dbReference type="ARBA" id="ARBA00023235"/>
    </source>
</evidence>
<reference evidence="9 10" key="1">
    <citation type="submission" date="2022-06" db="EMBL/GenBank/DDBJ databases">
        <title>Isolation of gut microbiota from human fecal samples.</title>
        <authorList>
            <person name="Pamer E.G."/>
            <person name="Barat B."/>
            <person name="Waligurski E."/>
            <person name="Medina S."/>
            <person name="Paddock L."/>
            <person name="Mostad J."/>
        </authorList>
    </citation>
    <scope>NUCLEOTIDE SEQUENCE [LARGE SCALE GENOMIC DNA]</scope>
    <source>
        <strain evidence="9 10">DFI.6.1</strain>
    </source>
</reference>
<dbReference type="Gene3D" id="3.10.310.10">
    <property type="entry name" value="Diaminopimelate Epimerase, Chain A, domain 1"/>
    <property type="match status" value="2"/>
</dbReference>
<dbReference type="PANTHER" id="PTHR31689">
    <property type="entry name" value="DIAMINOPIMELATE EPIMERASE, CHLOROPLASTIC"/>
    <property type="match status" value="1"/>
</dbReference>
<dbReference type="PANTHER" id="PTHR31689:SF0">
    <property type="entry name" value="DIAMINOPIMELATE EPIMERASE"/>
    <property type="match status" value="1"/>
</dbReference>
<comment type="catalytic activity">
    <reaction evidence="7">
        <text>(2S,6S)-2,6-diaminopimelate = meso-2,6-diaminopimelate</text>
        <dbReference type="Rhea" id="RHEA:15393"/>
        <dbReference type="ChEBI" id="CHEBI:57609"/>
        <dbReference type="ChEBI" id="CHEBI:57791"/>
        <dbReference type="EC" id="5.1.1.7"/>
    </reaction>
</comment>
<evidence type="ECO:0000256" key="7">
    <source>
        <dbReference type="ARBA" id="ARBA00051712"/>
    </source>
</evidence>
<name>A0ABT1SI07_9FIRM</name>
<evidence type="ECO:0000313" key="9">
    <source>
        <dbReference type="EMBL" id="MCQ5120857.1"/>
    </source>
</evidence>
<evidence type="ECO:0000256" key="2">
    <source>
        <dbReference type="ARBA" id="ARBA00010219"/>
    </source>
</evidence>
<dbReference type="EC" id="5.1.1.7" evidence="3"/>
<proteinExistence type="inferred from homology"/>
<accession>A0ABT1SI07</accession>
<evidence type="ECO:0000256" key="3">
    <source>
        <dbReference type="ARBA" id="ARBA00013080"/>
    </source>
</evidence>
<dbReference type="PROSITE" id="PS01326">
    <property type="entry name" value="DAP_EPIMERASE"/>
    <property type="match status" value="1"/>
</dbReference>
<dbReference type="Pfam" id="PF01678">
    <property type="entry name" value="DAP_epimerase"/>
    <property type="match status" value="2"/>
</dbReference>
<evidence type="ECO:0000256" key="4">
    <source>
        <dbReference type="ARBA" id="ARBA00022605"/>
    </source>
</evidence>
<evidence type="ECO:0000256" key="1">
    <source>
        <dbReference type="ARBA" id="ARBA00005196"/>
    </source>
</evidence>
<evidence type="ECO:0000256" key="5">
    <source>
        <dbReference type="ARBA" id="ARBA00023154"/>
    </source>
</evidence>
<keyword evidence="5" id="KW-0457">Lysine biosynthesis</keyword>
<protein>
    <recommendedName>
        <fullName evidence="3">diaminopimelate epimerase</fullName>
        <ecNumber evidence="3">5.1.1.7</ecNumber>
    </recommendedName>
</protein>
<comment type="similarity">
    <text evidence="2">Belongs to the diaminopimelate epimerase family.</text>
</comment>
<keyword evidence="10" id="KW-1185">Reference proteome</keyword>
<dbReference type="RefSeq" id="WP_102267313.1">
    <property type="nucleotide sequence ID" value="NZ_CALVCM010000066.1"/>
</dbReference>